<dbReference type="CDD" id="cd07302">
    <property type="entry name" value="CHD"/>
    <property type="match status" value="1"/>
</dbReference>
<dbReference type="InterPro" id="IPR000073">
    <property type="entry name" value="AB_hydrolase_1"/>
</dbReference>
<dbReference type="SUPFAM" id="SSF55073">
    <property type="entry name" value="Nucleotide cyclase"/>
    <property type="match status" value="1"/>
</dbReference>
<dbReference type="InterPro" id="IPR029058">
    <property type="entry name" value="AB_hydrolase_fold"/>
</dbReference>
<dbReference type="Pfam" id="PF00211">
    <property type="entry name" value="Guanylate_cyc"/>
    <property type="match status" value="1"/>
</dbReference>
<dbReference type="Pfam" id="PF00561">
    <property type="entry name" value="Abhydrolase_1"/>
    <property type="match status" value="1"/>
</dbReference>
<accession>A0A4Y9NNE0</accession>
<dbReference type="GO" id="GO:0016787">
    <property type="term" value="F:hydrolase activity"/>
    <property type="evidence" value="ECO:0007669"/>
    <property type="project" value="UniProtKB-KW"/>
</dbReference>
<name>A0A4Y9NNE0_9BRAD</name>
<dbReference type="SUPFAM" id="SSF53474">
    <property type="entry name" value="alpha/beta-Hydrolases"/>
    <property type="match status" value="1"/>
</dbReference>
<keyword evidence="2" id="KW-0378">Hydrolase</keyword>
<evidence type="ECO:0000313" key="3">
    <source>
        <dbReference type="Proteomes" id="UP000297700"/>
    </source>
</evidence>
<evidence type="ECO:0000313" key="2">
    <source>
        <dbReference type="EMBL" id="TFV69331.1"/>
    </source>
</evidence>
<comment type="caution">
    <text evidence="2">The sequence shown here is derived from an EMBL/GenBank/DDBJ whole genome shotgun (WGS) entry which is preliminary data.</text>
</comment>
<dbReference type="Gene3D" id="3.30.70.1230">
    <property type="entry name" value="Nucleotide cyclase"/>
    <property type="match status" value="1"/>
</dbReference>
<dbReference type="InterPro" id="IPR001054">
    <property type="entry name" value="A/G_cyclase"/>
</dbReference>
<dbReference type="GO" id="GO:0035556">
    <property type="term" value="P:intracellular signal transduction"/>
    <property type="evidence" value="ECO:0007669"/>
    <property type="project" value="InterPro"/>
</dbReference>
<dbReference type="InterPro" id="IPR029787">
    <property type="entry name" value="Nucleotide_cyclase"/>
</dbReference>
<dbReference type="PROSITE" id="PS50125">
    <property type="entry name" value="GUANYLATE_CYCLASE_2"/>
    <property type="match status" value="1"/>
</dbReference>
<sequence>MERRLAAILAADVAGYSRLMGEDEEGTLAGLKAHRRELVDHKLKSHRGRLIKTTGDGMLVEFSSAVEAVKCAVEVQRGMVDRNANVPQARRIEFRVGINVGDIIEDEGDIFGDGVNVAARLEGIAMRGGICISRQVLDQIDGKLNFPLRELGRQNLKNIARPIEVYAIDLNEEGSPATRVLSAANLKQEIRYCRATDGVRLAYAKVGTGPGLLKSAHWLGHLEYDWDFPLQRDFLLGLASSFTLVRYDARGNGLSDWDVGELSLDAWVKDMESVADAAGLDRFPLLGFSQGCVVSIAFAARHPERVSHLVLYGGFAVGANKNPNFSAADRERFAAMKTLMKLGWGADDPTFRQLFTASMLPDGTKEQVDAFNELQRLSASAECAVRYIETVSDFDVRPLLKHVKAPTLVMHVRDERRVPVASGRDLAAEIPGARFVALPGKNHMLLPQDPGAPIFQEELRKFLL</sequence>
<organism evidence="2 3">
    <name type="scientific">Bradyrhizobium frederickii</name>
    <dbReference type="NCBI Taxonomy" id="2560054"/>
    <lineage>
        <taxon>Bacteria</taxon>
        <taxon>Pseudomonadati</taxon>
        <taxon>Pseudomonadota</taxon>
        <taxon>Alphaproteobacteria</taxon>
        <taxon>Hyphomicrobiales</taxon>
        <taxon>Nitrobacteraceae</taxon>
        <taxon>Bradyrhizobium</taxon>
    </lineage>
</organism>
<dbReference type="Gene3D" id="3.40.50.1820">
    <property type="entry name" value="alpha/beta hydrolase"/>
    <property type="match status" value="1"/>
</dbReference>
<dbReference type="InterPro" id="IPR050471">
    <property type="entry name" value="AB_hydrolase"/>
</dbReference>
<evidence type="ECO:0000259" key="1">
    <source>
        <dbReference type="PROSITE" id="PS50125"/>
    </source>
</evidence>
<dbReference type="GO" id="GO:0009190">
    <property type="term" value="P:cyclic nucleotide biosynthetic process"/>
    <property type="evidence" value="ECO:0007669"/>
    <property type="project" value="InterPro"/>
</dbReference>
<dbReference type="PANTHER" id="PTHR43433:SF8">
    <property type="entry name" value="BIFUNCTIONAL LIPASE_ADENYLATE CYCLASE LIPJ"/>
    <property type="match status" value="1"/>
</dbReference>
<reference evidence="2 3" key="1">
    <citation type="submission" date="2019-03" db="EMBL/GenBank/DDBJ databases">
        <title>Bradyrhizobium strains diversity.</title>
        <authorList>
            <person name="Urquiaga M.C.O."/>
            <person name="Hungria M."/>
            <person name="Delamuta J.R.M."/>
            <person name="Klepa M.S."/>
        </authorList>
    </citation>
    <scope>NUCLEOTIDE SEQUENCE [LARGE SCALE GENOMIC DNA]</scope>
    <source>
        <strain evidence="2 3">CNPSo 3426</strain>
    </source>
</reference>
<dbReference type="EMBL" id="SPQS01000028">
    <property type="protein sequence ID" value="TFV69331.1"/>
    <property type="molecule type" value="Genomic_DNA"/>
</dbReference>
<dbReference type="PRINTS" id="PR00111">
    <property type="entry name" value="ABHYDROLASE"/>
</dbReference>
<dbReference type="PANTHER" id="PTHR43433">
    <property type="entry name" value="HYDROLASE, ALPHA/BETA FOLD FAMILY PROTEIN"/>
    <property type="match status" value="1"/>
</dbReference>
<proteinExistence type="predicted"/>
<feature type="domain" description="Guanylate cyclase" evidence="1">
    <location>
        <begin position="7"/>
        <end position="122"/>
    </location>
</feature>
<protein>
    <submittedName>
        <fullName evidence="2">Alpha/beta fold hydrolase</fullName>
    </submittedName>
</protein>
<dbReference type="AlphaFoldDB" id="A0A4Y9NNE0"/>
<gene>
    <name evidence="2" type="ORF">E4K64_33495</name>
</gene>
<dbReference type="Proteomes" id="UP000297700">
    <property type="component" value="Unassembled WGS sequence"/>
</dbReference>
<dbReference type="GO" id="GO:0004016">
    <property type="term" value="F:adenylate cyclase activity"/>
    <property type="evidence" value="ECO:0007669"/>
    <property type="project" value="UniProtKB-ARBA"/>
</dbReference>